<proteinExistence type="predicted"/>
<dbReference type="InterPro" id="IPR029060">
    <property type="entry name" value="PIN-like_dom_sf"/>
</dbReference>
<accession>A0A1G1VPX9</accession>
<dbReference type="Proteomes" id="UP000177324">
    <property type="component" value="Unassembled WGS sequence"/>
</dbReference>
<gene>
    <name evidence="2" type="ORF">A2784_02775</name>
</gene>
<evidence type="ECO:0000313" key="2">
    <source>
        <dbReference type="EMBL" id="OGY17452.1"/>
    </source>
</evidence>
<protein>
    <submittedName>
        <fullName evidence="2">Putative toxin-antitoxin system toxin component, PIN family</fullName>
    </submittedName>
</protein>
<evidence type="ECO:0000259" key="1">
    <source>
        <dbReference type="SMART" id="SM00670"/>
    </source>
</evidence>
<name>A0A1G1VPX9_9BACT</name>
<organism evidence="2 3">
    <name type="scientific">Candidatus Chisholmbacteria bacterium RIFCSPHIGHO2_01_FULL_48_12</name>
    <dbReference type="NCBI Taxonomy" id="1797589"/>
    <lineage>
        <taxon>Bacteria</taxon>
        <taxon>Candidatus Chisholmiibacteriota</taxon>
    </lineage>
</organism>
<dbReference type="STRING" id="1797589.A2784_02775"/>
<reference evidence="2 3" key="1">
    <citation type="journal article" date="2016" name="Nat. Commun.">
        <title>Thousands of microbial genomes shed light on interconnected biogeochemical processes in an aquifer system.</title>
        <authorList>
            <person name="Anantharaman K."/>
            <person name="Brown C.T."/>
            <person name="Hug L.A."/>
            <person name="Sharon I."/>
            <person name="Castelle C.J."/>
            <person name="Probst A.J."/>
            <person name="Thomas B.C."/>
            <person name="Singh A."/>
            <person name="Wilkins M.J."/>
            <person name="Karaoz U."/>
            <person name="Brodie E.L."/>
            <person name="Williams K.H."/>
            <person name="Hubbard S.S."/>
            <person name="Banfield J.F."/>
        </authorList>
    </citation>
    <scope>NUCLEOTIDE SEQUENCE [LARGE SCALE GENOMIC DNA]</scope>
</reference>
<dbReference type="SMART" id="SM00670">
    <property type="entry name" value="PINc"/>
    <property type="match status" value="1"/>
</dbReference>
<feature type="domain" description="PIN" evidence="1">
    <location>
        <begin position="7"/>
        <end position="116"/>
    </location>
</feature>
<dbReference type="Pfam" id="PF13470">
    <property type="entry name" value="PIN_3"/>
    <property type="match status" value="1"/>
</dbReference>
<dbReference type="InterPro" id="IPR002716">
    <property type="entry name" value="PIN_dom"/>
</dbReference>
<dbReference type="SUPFAM" id="SSF88723">
    <property type="entry name" value="PIN domain-like"/>
    <property type="match status" value="1"/>
</dbReference>
<evidence type="ECO:0000313" key="3">
    <source>
        <dbReference type="Proteomes" id="UP000177324"/>
    </source>
</evidence>
<comment type="caution">
    <text evidence="2">The sequence shown here is derived from an EMBL/GenBank/DDBJ whole genome shotgun (WGS) entry which is preliminary data.</text>
</comment>
<dbReference type="PANTHER" id="PTHR34610:SF4">
    <property type="entry name" value="SLL8027 PROTEIN"/>
    <property type="match status" value="1"/>
</dbReference>
<dbReference type="PANTHER" id="PTHR34610">
    <property type="entry name" value="SSL7007 PROTEIN"/>
    <property type="match status" value="1"/>
</dbReference>
<dbReference type="EMBL" id="MHCH01000025">
    <property type="protein sequence ID" value="OGY17452.1"/>
    <property type="molecule type" value="Genomic_DNA"/>
</dbReference>
<dbReference type="AlphaFoldDB" id="A0A1G1VPX9"/>
<dbReference type="InterPro" id="IPR002850">
    <property type="entry name" value="PIN_toxin-like"/>
</dbReference>
<dbReference type="NCBIfam" id="TIGR00305">
    <property type="entry name" value="putative toxin-antitoxin system toxin component, PIN family"/>
    <property type="match status" value="1"/>
</dbReference>
<sequence>MSLSTESRVVIDTNVFISGVMFGGNPGKIVELLKKFKIKAVVSPDTAVELVTKFKKFRVTSETVEDLMYVIDNEDIKVVPKRKVKVVRDFKDNMFLEAAWAGRADYLVTGDKDLLVLGKFKGTKIVKPKEFLAAIDKGDGRGG</sequence>